<organism evidence="5 6">
    <name type="scientific">Linnemannia schmuckeri</name>
    <dbReference type="NCBI Taxonomy" id="64567"/>
    <lineage>
        <taxon>Eukaryota</taxon>
        <taxon>Fungi</taxon>
        <taxon>Fungi incertae sedis</taxon>
        <taxon>Mucoromycota</taxon>
        <taxon>Mortierellomycotina</taxon>
        <taxon>Mortierellomycetes</taxon>
        <taxon>Mortierellales</taxon>
        <taxon>Mortierellaceae</taxon>
        <taxon>Linnemannia</taxon>
    </lineage>
</organism>
<feature type="region of interest" description="Disordered" evidence="3">
    <location>
        <begin position="902"/>
        <end position="924"/>
    </location>
</feature>
<feature type="compositionally biased region" description="Polar residues" evidence="3">
    <location>
        <begin position="230"/>
        <end position="239"/>
    </location>
</feature>
<name>A0A9P5RNQ1_9FUNG</name>
<feature type="compositionally biased region" description="Basic and acidic residues" evidence="3">
    <location>
        <begin position="962"/>
        <end position="977"/>
    </location>
</feature>
<dbReference type="GO" id="GO:0005634">
    <property type="term" value="C:nucleus"/>
    <property type="evidence" value="ECO:0007669"/>
    <property type="project" value="UniProtKB-SubCell"/>
</dbReference>
<dbReference type="OrthoDB" id="20729at2759"/>
<feature type="compositionally biased region" description="Polar residues" evidence="3">
    <location>
        <begin position="839"/>
        <end position="850"/>
    </location>
</feature>
<feature type="domain" description="ELYS-like" evidence="4">
    <location>
        <begin position="551"/>
        <end position="774"/>
    </location>
</feature>
<proteinExistence type="predicted"/>
<evidence type="ECO:0000256" key="1">
    <source>
        <dbReference type="ARBA" id="ARBA00004123"/>
    </source>
</evidence>
<evidence type="ECO:0000256" key="2">
    <source>
        <dbReference type="ARBA" id="ARBA00023242"/>
    </source>
</evidence>
<keyword evidence="2" id="KW-0539">Nucleus</keyword>
<dbReference type="EMBL" id="JAAAUQ010001561">
    <property type="protein sequence ID" value="KAF9137428.1"/>
    <property type="molecule type" value="Genomic_DNA"/>
</dbReference>
<feature type="compositionally biased region" description="Basic and acidic residues" evidence="3">
    <location>
        <begin position="815"/>
        <end position="827"/>
    </location>
</feature>
<feature type="region of interest" description="Disordered" evidence="3">
    <location>
        <begin position="815"/>
        <end position="852"/>
    </location>
</feature>
<dbReference type="Proteomes" id="UP000748756">
    <property type="component" value="Unassembled WGS sequence"/>
</dbReference>
<evidence type="ECO:0000313" key="5">
    <source>
        <dbReference type="EMBL" id="KAF9137428.1"/>
    </source>
</evidence>
<reference evidence="5" key="1">
    <citation type="journal article" date="2020" name="Fungal Divers.">
        <title>Resolving the Mortierellaceae phylogeny through synthesis of multi-gene phylogenetics and phylogenomics.</title>
        <authorList>
            <person name="Vandepol N."/>
            <person name="Liber J."/>
            <person name="Desiro A."/>
            <person name="Na H."/>
            <person name="Kennedy M."/>
            <person name="Barry K."/>
            <person name="Grigoriev I.V."/>
            <person name="Miller A.N."/>
            <person name="O'Donnell K."/>
            <person name="Stajich J.E."/>
            <person name="Bonito G."/>
        </authorList>
    </citation>
    <scope>NUCLEOTIDE SEQUENCE</scope>
    <source>
        <strain evidence="5">NRRL 6426</strain>
    </source>
</reference>
<evidence type="ECO:0000313" key="6">
    <source>
        <dbReference type="Proteomes" id="UP000748756"/>
    </source>
</evidence>
<dbReference type="InterPro" id="IPR025151">
    <property type="entry name" value="ELYS_dom"/>
</dbReference>
<keyword evidence="6" id="KW-1185">Reference proteome</keyword>
<dbReference type="PANTHER" id="PTHR21583">
    <property type="entry name" value="ELYS PROTEIN"/>
    <property type="match status" value="1"/>
</dbReference>
<protein>
    <recommendedName>
        <fullName evidence="4">ELYS-like domain-containing protein</fullName>
    </recommendedName>
</protein>
<dbReference type="PANTHER" id="PTHR21583:SF8">
    <property type="entry name" value="PROTEIN ELYS"/>
    <property type="match status" value="1"/>
</dbReference>
<accession>A0A9P5RNQ1</accession>
<dbReference type="InterPro" id="IPR052620">
    <property type="entry name" value="ELYS/MEL-28_NucAsmblyFactor"/>
</dbReference>
<evidence type="ECO:0000259" key="4">
    <source>
        <dbReference type="Pfam" id="PF13934"/>
    </source>
</evidence>
<sequence length="1012" mass="113806">MSHPTEFRPVAHEFFSKDFHGAAFVGAKAADAFWFYRFDSSFIEVRDTFTCHDKIFASLSITDIKQRFRHLLKSDQIQIVNVQDAYVGESHTIVFVVREGDEDRDHVFIWNLLTLQLQWLVSPSRLLTASIVTPQQAIMVRHRLVKSWGKPQSQPHSLRLSTSSLSSSSFSLTSPSSSAPPLISPGSPRSSRSSSSSSFHLQKGYQGPASPTSIDLDEEQEDDNGEENQSQSKGRIQNNRRQLLVLGHRNGWVTMYKFTVSVTGQVSCNKEPEHEKWLEDGSITCLVALSNKNTGTRPVLVAGTSEGKVVVIRYDDAQEGNKLEALMTIKDLHSKNLPITNLTLKQTKDDGLDLLVVGQGSWPGSSKENNESPAVSMYYLRLQKSDSRLLGYVRPPTVEGEVSTGGSTLATAVSEDTNGRRVHCIFSTDFENAPSLTHLATVQINQNDVPEPDVISMDDVGGGTLLDISPQTNSYELMVLYLSKLVSYVKAADTESNRLESEWAEGAEGPESARRDVAPLYSTFFQEKAKFTYSDSELDEIEQRRKQLGGRLFYDRLLEFVGLDAGVLYPPKNHAQQRNLWTNIYFNGNLEADNRNCLAYYLLKDQHGDISEQFLREYRIPSKFVDLINGFWALDHFDFKTAVLYLSRPGLTVDWIEDVIDAIAEHGSPQLARQFLIAADLDYTSERFIDTKMKTLIETDFTEAFYYQRSPAVTSHHPAIEGQQMDDPANRKKRLFTGLLDHCFLDKPNRKGIQVLSQLTMNETEEQMFIEYCDGHSGLTREIGQEFLIMYYVNRSRFMEAIRMHRKRLIVEREKDEAEQFHRDAINRRNSRQFGGDQNRGSPSQSAMSRSQKRQVLIDQLVKVLPAPQRLILELEKEQQQGQSSHTPATAAGRTALSNHLSFNTGRGVQDRPQGGVKKQQKAELASGSKGILLALLDETDAPSTSLKGLDLDWVTRTLTGEEKKGETDGAKRDRADAMSVDDDERVSTTHGAFDVNKPRVSSVEIMDLDSD</sequence>
<comment type="caution">
    <text evidence="5">The sequence shown here is derived from an EMBL/GenBank/DDBJ whole genome shotgun (WGS) entry which is preliminary data.</text>
</comment>
<feature type="compositionally biased region" description="Acidic residues" evidence="3">
    <location>
        <begin position="215"/>
        <end position="226"/>
    </location>
</feature>
<comment type="subcellular location">
    <subcellularLocation>
        <location evidence="1">Nucleus</location>
    </subcellularLocation>
</comment>
<dbReference type="Pfam" id="PF13934">
    <property type="entry name" value="ELYS"/>
    <property type="match status" value="1"/>
</dbReference>
<feature type="region of interest" description="Disordered" evidence="3">
    <location>
        <begin position="962"/>
        <end position="992"/>
    </location>
</feature>
<feature type="compositionally biased region" description="Low complexity" evidence="3">
    <location>
        <begin position="170"/>
        <end position="198"/>
    </location>
</feature>
<gene>
    <name evidence="5" type="ORF">BG015_002726</name>
</gene>
<dbReference type="AlphaFoldDB" id="A0A9P5RNQ1"/>
<evidence type="ECO:0000256" key="3">
    <source>
        <dbReference type="SAM" id="MobiDB-lite"/>
    </source>
</evidence>
<feature type="region of interest" description="Disordered" evidence="3">
    <location>
        <begin position="170"/>
        <end position="239"/>
    </location>
</feature>